<proteinExistence type="predicted"/>
<dbReference type="EMBL" id="JACIIX010000001">
    <property type="protein sequence ID" value="MBB6209027.1"/>
    <property type="molecule type" value="Genomic_DNA"/>
</dbReference>
<keyword evidence="2" id="KW-1185">Reference proteome</keyword>
<sequence length="83" mass="8500">MIRYRLVCSHDHEFDQWFDSMADYDTQKAAVALSCPECGDTAVSKSLMAPRLSGSGGTVGSSADPVPPCGGGGCGGGMCPALN</sequence>
<name>A0A7X0DMB9_NOVIT</name>
<comment type="caution">
    <text evidence="1">The sequence shown here is derived from an EMBL/GenBank/DDBJ whole genome shotgun (WGS) entry which is preliminary data.</text>
</comment>
<dbReference type="RefSeq" id="WP_184260785.1">
    <property type="nucleotide sequence ID" value="NZ_JACIIX010000001.1"/>
</dbReference>
<dbReference type="InterPro" id="IPR009562">
    <property type="entry name" value="DUF1178"/>
</dbReference>
<evidence type="ECO:0000313" key="1">
    <source>
        <dbReference type="EMBL" id="MBB6209027.1"/>
    </source>
</evidence>
<dbReference type="Pfam" id="PF06676">
    <property type="entry name" value="DUF1178"/>
    <property type="match status" value="1"/>
</dbReference>
<accession>A0A7X0DMB9</accession>
<evidence type="ECO:0000313" key="2">
    <source>
        <dbReference type="Proteomes" id="UP000544872"/>
    </source>
</evidence>
<gene>
    <name evidence="1" type="ORF">FHS48_000408</name>
</gene>
<dbReference type="Proteomes" id="UP000544872">
    <property type="component" value="Unassembled WGS sequence"/>
</dbReference>
<reference evidence="1 2" key="1">
    <citation type="submission" date="2020-08" db="EMBL/GenBank/DDBJ databases">
        <title>Genomic Encyclopedia of Type Strains, Phase IV (KMG-IV): sequencing the most valuable type-strain genomes for metagenomic binning, comparative biology and taxonomic classification.</title>
        <authorList>
            <person name="Goeker M."/>
        </authorList>
    </citation>
    <scope>NUCLEOTIDE SEQUENCE [LARGE SCALE GENOMIC DNA]</scope>
    <source>
        <strain evidence="1 2">DSM 11590</strain>
    </source>
</reference>
<protein>
    <submittedName>
        <fullName evidence="1">Uncharacterized protein</fullName>
    </submittedName>
</protein>
<dbReference type="AlphaFoldDB" id="A0A7X0DMB9"/>
<organism evidence="1 2">
    <name type="scientific">Novispirillum itersonii</name>
    <name type="common">Aquaspirillum itersonii</name>
    <dbReference type="NCBI Taxonomy" id="189"/>
    <lineage>
        <taxon>Bacteria</taxon>
        <taxon>Pseudomonadati</taxon>
        <taxon>Pseudomonadota</taxon>
        <taxon>Alphaproteobacteria</taxon>
        <taxon>Rhodospirillales</taxon>
        <taxon>Novispirillaceae</taxon>
        <taxon>Novispirillum</taxon>
    </lineage>
</organism>